<keyword evidence="3 5" id="KW-0808">Transferase</keyword>
<evidence type="ECO:0000256" key="1">
    <source>
        <dbReference type="ARBA" id="ARBA00004751"/>
    </source>
</evidence>
<dbReference type="CDD" id="cd06109">
    <property type="entry name" value="BsCS-I_like"/>
    <property type="match status" value="1"/>
</dbReference>
<dbReference type="Gene3D" id="1.10.580.10">
    <property type="entry name" value="Citrate Synthase, domain 1"/>
    <property type="match status" value="1"/>
</dbReference>
<dbReference type="PRINTS" id="PR00143">
    <property type="entry name" value="CITRTSNTHASE"/>
</dbReference>
<dbReference type="UniPathway" id="UPA00223">
    <property type="reaction ID" value="UER00717"/>
</dbReference>
<name>A0A2T9J1U0_9CAUL</name>
<evidence type="ECO:0000256" key="3">
    <source>
        <dbReference type="ARBA" id="ARBA00022679"/>
    </source>
</evidence>
<dbReference type="Pfam" id="PF00285">
    <property type="entry name" value="Citrate_synt"/>
    <property type="match status" value="1"/>
</dbReference>
<comment type="caution">
    <text evidence="8">The sequence shown here is derived from an EMBL/GenBank/DDBJ whole genome shotgun (WGS) entry which is preliminary data.</text>
</comment>
<protein>
    <recommendedName>
        <fullName evidence="5">Citrate synthase</fullName>
    </recommendedName>
</protein>
<dbReference type="RefSeq" id="WP_116569484.1">
    <property type="nucleotide sequence ID" value="NZ_QDKP01000058.1"/>
</dbReference>
<dbReference type="InterPro" id="IPR016143">
    <property type="entry name" value="Citrate_synth-like_sm_a-sub"/>
</dbReference>
<dbReference type="InterPro" id="IPR016142">
    <property type="entry name" value="Citrate_synth-like_lrg_a-sub"/>
</dbReference>
<comment type="pathway">
    <text evidence="1">Carbohydrate metabolism; tricarboxylic acid cycle; isocitrate from oxaloacetate: step 1/2.</text>
</comment>
<dbReference type="InterPro" id="IPR002020">
    <property type="entry name" value="Citrate_synthase"/>
</dbReference>
<dbReference type="AlphaFoldDB" id="A0A2T9J1U0"/>
<keyword evidence="9" id="KW-1185">Reference proteome</keyword>
<dbReference type="EMBL" id="QDKP01000058">
    <property type="protein sequence ID" value="PVM74047.1"/>
    <property type="molecule type" value="Genomic_DNA"/>
</dbReference>
<gene>
    <name evidence="8" type="ORF">DDF65_20805</name>
</gene>
<organism evidence="8 9">
    <name type="scientific">Caulobacter radicis</name>
    <dbReference type="NCBI Taxonomy" id="2172650"/>
    <lineage>
        <taxon>Bacteria</taxon>
        <taxon>Pseudomonadati</taxon>
        <taxon>Pseudomonadota</taxon>
        <taxon>Alphaproteobacteria</taxon>
        <taxon>Caulobacterales</taxon>
        <taxon>Caulobacteraceae</taxon>
        <taxon>Caulobacter</taxon>
    </lineage>
</organism>
<feature type="active site" evidence="6">
    <location>
        <position position="306"/>
    </location>
</feature>
<dbReference type="InterPro" id="IPR019810">
    <property type="entry name" value="Citrate_synthase_AS"/>
</dbReference>
<evidence type="ECO:0000256" key="6">
    <source>
        <dbReference type="PIRSR" id="PIRSR001369-1"/>
    </source>
</evidence>
<evidence type="ECO:0000256" key="7">
    <source>
        <dbReference type="RuleBase" id="RU003406"/>
    </source>
</evidence>
<dbReference type="GO" id="GO:0005829">
    <property type="term" value="C:cytosol"/>
    <property type="evidence" value="ECO:0007669"/>
    <property type="project" value="TreeGrafter"/>
</dbReference>
<dbReference type="GO" id="GO:0036440">
    <property type="term" value="F:citrate synthase activity"/>
    <property type="evidence" value="ECO:0007669"/>
    <property type="project" value="UniProtKB-EC"/>
</dbReference>
<dbReference type="SUPFAM" id="SSF48256">
    <property type="entry name" value="Citrate synthase"/>
    <property type="match status" value="1"/>
</dbReference>
<dbReference type="InterPro" id="IPR036969">
    <property type="entry name" value="Citrate_synthase_sf"/>
</dbReference>
<comment type="catalytic activity">
    <reaction evidence="4">
        <text>oxaloacetate + acetyl-CoA + H2O = citrate + CoA + H(+)</text>
        <dbReference type="Rhea" id="RHEA:16845"/>
        <dbReference type="ChEBI" id="CHEBI:15377"/>
        <dbReference type="ChEBI" id="CHEBI:15378"/>
        <dbReference type="ChEBI" id="CHEBI:16452"/>
        <dbReference type="ChEBI" id="CHEBI:16947"/>
        <dbReference type="ChEBI" id="CHEBI:57287"/>
        <dbReference type="ChEBI" id="CHEBI:57288"/>
        <dbReference type="EC" id="2.3.3.16"/>
    </reaction>
</comment>
<evidence type="ECO:0000313" key="9">
    <source>
        <dbReference type="Proteomes" id="UP000244913"/>
    </source>
</evidence>
<evidence type="ECO:0000256" key="5">
    <source>
        <dbReference type="PIRNR" id="PIRNR001369"/>
    </source>
</evidence>
<dbReference type="GO" id="GO:0005975">
    <property type="term" value="P:carbohydrate metabolic process"/>
    <property type="evidence" value="ECO:0007669"/>
    <property type="project" value="TreeGrafter"/>
</dbReference>
<dbReference type="Proteomes" id="UP000244913">
    <property type="component" value="Unassembled WGS sequence"/>
</dbReference>
<proteinExistence type="inferred from homology"/>
<reference evidence="8 9" key="1">
    <citation type="submission" date="2018-04" db="EMBL/GenBank/DDBJ databases">
        <title>The genome sequence of Caulobacter sp. 736.</title>
        <authorList>
            <person name="Gao J."/>
            <person name="Sun J."/>
        </authorList>
    </citation>
    <scope>NUCLEOTIDE SEQUENCE [LARGE SCALE GENOMIC DNA]</scope>
    <source>
        <strain evidence="8 9">736</strain>
    </source>
</reference>
<comment type="similarity">
    <text evidence="2 5 7">Belongs to the citrate synthase family.</text>
</comment>
<dbReference type="InterPro" id="IPR024176">
    <property type="entry name" value="Citrate_synthase_bac-typ"/>
</dbReference>
<sequence length="364" mass="38004">MVQVSTGLEGVIAAATVLSDVDGQAGRLTIRGWAVEDLAGHARFEDAVHLLLDGFFDDLPADLAPALGEARARAFAEIAALDDSLAARDPYDAMRALLARLPDDDSLRDALVLAVAPAVFTAAVLRRRQGLAAVAPDPALPHAADVLRMIRDAAPTDGEARALDAYLVTVCDHGLNASTFAARVAASTRAGLGSAVLAGLSTLKGPLHGGAPGPVIDMLDAIGTAGNAGPWLEAALDAGERLMGFGHRIYRVRDPRADALKAALSRLSKSAGALPGRLALAEAVERAALDILRRRKPDRPLETNVEFYTALLLEALGLPPEAFTCVFAAGRTAGWIAHAREQQASGKLIRPQSVYVGPRPRAAA</sequence>
<dbReference type="NCBIfam" id="NF009005">
    <property type="entry name" value="PRK12350.1"/>
    <property type="match status" value="1"/>
</dbReference>
<dbReference type="Gene3D" id="1.10.230.10">
    <property type="entry name" value="Cytochrome P450-Terp, domain 2"/>
    <property type="match status" value="1"/>
</dbReference>
<evidence type="ECO:0000256" key="2">
    <source>
        <dbReference type="ARBA" id="ARBA00010566"/>
    </source>
</evidence>
<evidence type="ECO:0000256" key="4">
    <source>
        <dbReference type="ARBA" id="ARBA00049288"/>
    </source>
</evidence>
<accession>A0A2T9J1U0</accession>
<dbReference type="PIRSF" id="PIRSF001369">
    <property type="entry name" value="Citrate_synth"/>
    <property type="match status" value="1"/>
</dbReference>
<dbReference type="PROSITE" id="PS00480">
    <property type="entry name" value="CITRATE_SYNTHASE"/>
    <property type="match status" value="1"/>
</dbReference>
<feature type="active site" evidence="6">
    <location>
        <position position="247"/>
    </location>
</feature>
<dbReference type="PANTHER" id="PTHR11739:SF23">
    <property type="entry name" value="CITRATE SYNTHASE 2-RELATED"/>
    <property type="match status" value="1"/>
</dbReference>
<evidence type="ECO:0000313" key="8">
    <source>
        <dbReference type="EMBL" id="PVM74047.1"/>
    </source>
</evidence>
<dbReference type="GO" id="GO:0006099">
    <property type="term" value="P:tricarboxylic acid cycle"/>
    <property type="evidence" value="ECO:0007669"/>
    <property type="project" value="UniProtKB-UniPathway"/>
</dbReference>
<dbReference type="PANTHER" id="PTHR11739">
    <property type="entry name" value="CITRATE SYNTHASE"/>
    <property type="match status" value="1"/>
</dbReference>